<evidence type="ECO:0000256" key="1">
    <source>
        <dbReference type="ARBA" id="ARBA00004651"/>
    </source>
</evidence>
<dbReference type="RefSeq" id="WP_184664429.1">
    <property type="nucleotide sequence ID" value="NZ_JACHHB010000009.1"/>
</dbReference>
<reference evidence="7 8" key="1">
    <citation type="submission" date="2020-08" db="EMBL/GenBank/DDBJ databases">
        <title>Genomic Encyclopedia of Type Strains, Phase IV (KMG-IV): sequencing the most valuable type-strain genomes for metagenomic binning, comparative biology and taxonomic classification.</title>
        <authorList>
            <person name="Goeker M."/>
        </authorList>
    </citation>
    <scope>NUCLEOTIDE SEQUENCE [LARGE SCALE GENOMIC DNA]</scope>
    <source>
        <strain evidence="7 8">DSM 24696</strain>
    </source>
</reference>
<feature type="transmembrane region" description="Helical" evidence="6">
    <location>
        <begin position="147"/>
        <end position="166"/>
    </location>
</feature>
<dbReference type="GO" id="GO:0005886">
    <property type="term" value="C:plasma membrane"/>
    <property type="evidence" value="ECO:0007669"/>
    <property type="project" value="UniProtKB-SubCell"/>
</dbReference>
<dbReference type="PANTHER" id="PTHR39087:SF2">
    <property type="entry name" value="UPF0104 MEMBRANE PROTEIN MJ1595"/>
    <property type="match status" value="1"/>
</dbReference>
<keyword evidence="3 6" id="KW-0812">Transmembrane</keyword>
<comment type="catalytic activity">
    <reaction evidence="6">
        <text>L-lysyl-tRNA(Lys) + a 1,2-diacyl-sn-glycero-3-phospho-(1'-sn-glycerol) = a 1,2-diacyl-sn-glycero-3-phospho-1'-(3'-O-L-lysyl)-sn-glycerol + tRNA(Lys)</text>
        <dbReference type="Rhea" id="RHEA:10668"/>
        <dbReference type="Rhea" id="RHEA-COMP:9696"/>
        <dbReference type="Rhea" id="RHEA-COMP:9697"/>
        <dbReference type="ChEBI" id="CHEBI:64716"/>
        <dbReference type="ChEBI" id="CHEBI:75792"/>
        <dbReference type="ChEBI" id="CHEBI:78442"/>
        <dbReference type="ChEBI" id="CHEBI:78529"/>
        <dbReference type="EC" id="2.3.2.3"/>
    </reaction>
</comment>
<dbReference type="Proteomes" id="UP000551878">
    <property type="component" value="Unassembled WGS sequence"/>
</dbReference>
<keyword evidence="4 6" id="KW-1133">Transmembrane helix</keyword>
<organism evidence="7 8">
    <name type="scientific">Texcoconibacillus texcoconensis</name>
    <dbReference type="NCBI Taxonomy" id="1095777"/>
    <lineage>
        <taxon>Bacteria</taxon>
        <taxon>Bacillati</taxon>
        <taxon>Bacillota</taxon>
        <taxon>Bacilli</taxon>
        <taxon>Bacillales</taxon>
        <taxon>Bacillaceae</taxon>
        <taxon>Texcoconibacillus</taxon>
    </lineage>
</organism>
<comment type="subcellular location">
    <subcellularLocation>
        <location evidence="1 6">Cell membrane</location>
        <topology evidence="1 6">Multi-pass membrane protein</topology>
    </subcellularLocation>
</comment>
<sequence>MNKRIPLAIGVLLIVFTVIKTGWDEVMSTASQMSLTDGAVMLLFQLLTLFLSSFVWYLFIVNEHVHIKLYDVFRINLTGQFVESITPSVKVGGEGVKIYLLRKKTGLGYQDVSALTVANKLVSTLAFLLIISGTVIMSLIFLELPMIIYGVFACFVIILFTFYQLLKWAERYPVNNESSIIFGKKLPRRFPNVYQWIEKIIQFVTQFSAKTLHIMKYTQYRNLILSVSMFIWMAYPLKVYLVSVMLGFDMSISIILIATYMAYLVSMIPLSPGGLGSFEMTMAFILSVGGVTYGDALTIALMTRVFTFWIPLMISGVTVLQFIMNHDIKRREREIEYGMDV</sequence>
<dbReference type="EC" id="2.3.2.3" evidence="6"/>
<keyword evidence="2" id="KW-1003">Cell membrane</keyword>
<evidence type="ECO:0000256" key="5">
    <source>
        <dbReference type="ARBA" id="ARBA00023136"/>
    </source>
</evidence>
<feature type="transmembrane region" description="Helical" evidence="6">
    <location>
        <begin position="223"/>
        <end position="246"/>
    </location>
</feature>
<feature type="transmembrane region" description="Helical" evidence="6">
    <location>
        <begin position="38"/>
        <end position="60"/>
    </location>
</feature>
<protein>
    <recommendedName>
        <fullName evidence="6">Phosphatidylglycerol lysyltransferase</fullName>
        <ecNumber evidence="6">2.3.2.3</ecNumber>
    </recommendedName>
    <alternativeName>
        <fullName evidence="6">Lysylphosphatidylglycerol synthase</fullName>
    </alternativeName>
</protein>
<evidence type="ECO:0000256" key="4">
    <source>
        <dbReference type="ARBA" id="ARBA00022989"/>
    </source>
</evidence>
<dbReference type="GO" id="GO:0050071">
    <property type="term" value="F:phosphatidylglycerol lysyltransferase activity"/>
    <property type="evidence" value="ECO:0007669"/>
    <property type="project" value="UniProtKB-EC"/>
</dbReference>
<dbReference type="Pfam" id="PF03706">
    <property type="entry name" value="LPG_synthase_TM"/>
    <property type="match status" value="1"/>
</dbReference>
<proteinExistence type="inferred from homology"/>
<evidence type="ECO:0000256" key="2">
    <source>
        <dbReference type="ARBA" id="ARBA00022475"/>
    </source>
</evidence>
<dbReference type="PANTHER" id="PTHR39087">
    <property type="entry name" value="UPF0104 MEMBRANE PROTEIN MJ1595"/>
    <property type="match status" value="1"/>
</dbReference>
<keyword evidence="6" id="KW-0808">Transferase</keyword>
<accession>A0A840QRM7</accession>
<name>A0A840QRM7_9BACI</name>
<dbReference type="InterPro" id="IPR022791">
    <property type="entry name" value="L-PG_synthase/AglD"/>
</dbReference>
<dbReference type="GO" id="GO:0046677">
    <property type="term" value="P:response to antibiotic"/>
    <property type="evidence" value="ECO:0007669"/>
    <property type="project" value="UniProtKB-KW"/>
</dbReference>
<comment type="caution">
    <text evidence="7">The sequence shown here is derived from an EMBL/GenBank/DDBJ whole genome shotgun (WGS) entry which is preliminary data.</text>
</comment>
<feature type="transmembrane region" description="Helical" evidence="6">
    <location>
        <begin position="121"/>
        <end position="141"/>
    </location>
</feature>
<comment type="similarity">
    <text evidence="6">Belongs to the LPG synthase family.</text>
</comment>
<evidence type="ECO:0000313" key="8">
    <source>
        <dbReference type="Proteomes" id="UP000551878"/>
    </source>
</evidence>
<feature type="transmembrane region" description="Helical" evidence="6">
    <location>
        <begin position="282"/>
        <end position="302"/>
    </location>
</feature>
<evidence type="ECO:0000313" key="7">
    <source>
        <dbReference type="EMBL" id="MBB5173999.1"/>
    </source>
</evidence>
<dbReference type="EMBL" id="JACHHB010000009">
    <property type="protein sequence ID" value="MBB5173999.1"/>
    <property type="molecule type" value="Genomic_DNA"/>
</dbReference>
<gene>
    <name evidence="6" type="primary">mprF</name>
    <name evidence="7" type="ORF">HNQ41_002189</name>
</gene>
<keyword evidence="8" id="KW-1185">Reference proteome</keyword>
<dbReference type="AlphaFoldDB" id="A0A840QRM7"/>
<comment type="function">
    <text evidence="6">Catalyzes the transfer of a lysyl group from L-lysyl-tRNA(Lys) to membrane-bound phosphatidylglycerol (PG), which produces lysylphosphatidylglycerol (LPG), a major component of the bacterial membrane with a positive net charge. LPG synthesis contributes to bacterial virulence as it is involved in the resistance mechanism against cationic antimicrobial peptides (CAMP) produces by the host's immune system (defensins, cathelicidins) and by the competing microorganisms.</text>
</comment>
<evidence type="ECO:0000256" key="6">
    <source>
        <dbReference type="RuleBase" id="RU363042"/>
    </source>
</evidence>
<dbReference type="GO" id="GO:0006629">
    <property type="term" value="P:lipid metabolic process"/>
    <property type="evidence" value="ECO:0007669"/>
    <property type="project" value="UniProtKB-KW"/>
</dbReference>
<evidence type="ECO:0000256" key="3">
    <source>
        <dbReference type="ARBA" id="ARBA00022692"/>
    </source>
</evidence>
<feature type="transmembrane region" description="Helical" evidence="6">
    <location>
        <begin position="308"/>
        <end position="324"/>
    </location>
</feature>
<feature type="transmembrane region" description="Helical" evidence="6">
    <location>
        <begin position="252"/>
        <end position="270"/>
    </location>
</feature>
<dbReference type="NCBIfam" id="TIGR00374">
    <property type="entry name" value="flippase-like domain"/>
    <property type="match status" value="1"/>
</dbReference>
<keyword evidence="6" id="KW-0046">Antibiotic resistance</keyword>
<keyword evidence="6" id="KW-0443">Lipid metabolism</keyword>
<keyword evidence="5 6" id="KW-0472">Membrane</keyword>